<dbReference type="Pfam" id="PF07963">
    <property type="entry name" value="N_methyl"/>
    <property type="match status" value="1"/>
</dbReference>
<dbReference type="InterPro" id="IPR045584">
    <property type="entry name" value="Pilin-like"/>
</dbReference>
<keyword evidence="8" id="KW-1133">Transmembrane helix</keyword>
<evidence type="ECO:0000256" key="7">
    <source>
        <dbReference type="ARBA" id="ARBA00022692"/>
    </source>
</evidence>
<proteinExistence type="inferred from homology"/>
<name>A0A397PEH6_9SPHN</name>
<protein>
    <recommendedName>
        <fullName evidence="3">Type II secretion system protein J</fullName>
    </recommendedName>
</protein>
<dbReference type="PANTHER" id="PTHR39583">
    <property type="entry name" value="TYPE II SECRETION SYSTEM PROTEIN J-RELATED"/>
    <property type="match status" value="1"/>
</dbReference>
<dbReference type="PANTHER" id="PTHR39583:SF2">
    <property type="entry name" value="TYPE II SECRETION SYSTEM PROTEIN J"/>
    <property type="match status" value="1"/>
</dbReference>
<evidence type="ECO:0000256" key="6">
    <source>
        <dbReference type="ARBA" id="ARBA00022519"/>
    </source>
</evidence>
<evidence type="ECO:0000313" key="11">
    <source>
        <dbReference type="Proteomes" id="UP000266568"/>
    </source>
</evidence>
<organism evidence="10 11">
    <name type="scientific">Hephaestia caeni</name>
    <dbReference type="NCBI Taxonomy" id="645617"/>
    <lineage>
        <taxon>Bacteria</taxon>
        <taxon>Pseudomonadati</taxon>
        <taxon>Pseudomonadota</taxon>
        <taxon>Alphaproteobacteria</taxon>
        <taxon>Sphingomonadales</taxon>
        <taxon>Sphingomonadaceae</taxon>
        <taxon>Hephaestia</taxon>
    </lineage>
</organism>
<evidence type="ECO:0000313" key="10">
    <source>
        <dbReference type="EMBL" id="RIA45577.1"/>
    </source>
</evidence>
<keyword evidence="11" id="KW-1185">Reference proteome</keyword>
<dbReference type="GO" id="GO:0005886">
    <property type="term" value="C:plasma membrane"/>
    <property type="evidence" value="ECO:0007669"/>
    <property type="project" value="UniProtKB-SubCell"/>
</dbReference>
<dbReference type="OrthoDB" id="9794345at2"/>
<reference evidence="10 11" key="1">
    <citation type="submission" date="2018-08" db="EMBL/GenBank/DDBJ databases">
        <title>Genomic Encyclopedia of Type Strains, Phase IV (KMG-IV): sequencing the most valuable type-strain genomes for metagenomic binning, comparative biology and taxonomic classification.</title>
        <authorList>
            <person name="Goeker M."/>
        </authorList>
    </citation>
    <scope>NUCLEOTIDE SEQUENCE [LARGE SCALE GENOMIC DNA]</scope>
    <source>
        <strain evidence="10 11">DSM 25527</strain>
    </source>
</reference>
<evidence type="ECO:0000256" key="3">
    <source>
        <dbReference type="ARBA" id="ARBA00021539"/>
    </source>
</evidence>
<dbReference type="GO" id="GO:0015628">
    <property type="term" value="P:protein secretion by the type II secretion system"/>
    <property type="evidence" value="ECO:0007669"/>
    <property type="project" value="InterPro"/>
</dbReference>
<dbReference type="InterPro" id="IPR010055">
    <property type="entry name" value="T2SS_protein-GspJ"/>
</dbReference>
<dbReference type="InterPro" id="IPR051621">
    <property type="entry name" value="T2SS_protein_J"/>
</dbReference>
<comment type="subcellular location">
    <subcellularLocation>
        <location evidence="1">Cell inner membrane</location>
        <topology evidence="1">Single-pass membrane protein</topology>
    </subcellularLocation>
</comment>
<evidence type="ECO:0000256" key="2">
    <source>
        <dbReference type="ARBA" id="ARBA00011084"/>
    </source>
</evidence>
<dbReference type="PROSITE" id="PS00409">
    <property type="entry name" value="PROKAR_NTER_METHYL"/>
    <property type="match status" value="1"/>
</dbReference>
<sequence>MTRGFTLIELLVALLIFATLSAAGVMLLSGTVSAQATVTARLDDMAAVERASALITADLAQALPRISRTESGTLAPAFYADAVIEPHRPALLFVRGGWDNLDGHADRPAIQKVEYWLVDGRLERRSYPFVDGARGNEATPMIDGITAARLRFRDPTGAWRDDWAAVKPDLLPSAVELTMTRTGAPLRLLFLVGPGALSEPDAPVHG</sequence>
<dbReference type="Pfam" id="PF11612">
    <property type="entry name" value="T2SSJ"/>
    <property type="match status" value="1"/>
</dbReference>
<evidence type="ECO:0000256" key="9">
    <source>
        <dbReference type="ARBA" id="ARBA00023136"/>
    </source>
</evidence>
<accession>A0A397PEH6</accession>
<dbReference type="SUPFAM" id="SSF54523">
    <property type="entry name" value="Pili subunits"/>
    <property type="match status" value="1"/>
</dbReference>
<keyword evidence="7" id="KW-0812">Transmembrane</keyword>
<dbReference type="Gene3D" id="3.10.610.10">
    <property type="entry name" value="GSPII I/J protein-like"/>
    <property type="match status" value="1"/>
</dbReference>
<keyword evidence="5" id="KW-0488">Methylation</keyword>
<dbReference type="EMBL" id="QXDC01000002">
    <property type="protein sequence ID" value="RIA45577.1"/>
    <property type="molecule type" value="Genomic_DNA"/>
</dbReference>
<evidence type="ECO:0000256" key="1">
    <source>
        <dbReference type="ARBA" id="ARBA00004377"/>
    </source>
</evidence>
<gene>
    <name evidence="10" type="ORF">DFR49_0097</name>
</gene>
<keyword evidence="4" id="KW-1003">Cell membrane</keyword>
<dbReference type="Proteomes" id="UP000266568">
    <property type="component" value="Unassembled WGS sequence"/>
</dbReference>
<dbReference type="RefSeq" id="WP_119034107.1">
    <property type="nucleotide sequence ID" value="NZ_QXDC01000002.1"/>
</dbReference>
<comment type="caution">
    <text evidence="10">The sequence shown here is derived from an EMBL/GenBank/DDBJ whole genome shotgun (WGS) entry which is preliminary data.</text>
</comment>
<dbReference type="AlphaFoldDB" id="A0A397PEH6"/>
<keyword evidence="6" id="KW-0997">Cell inner membrane</keyword>
<evidence type="ECO:0000256" key="8">
    <source>
        <dbReference type="ARBA" id="ARBA00022989"/>
    </source>
</evidence>
<evidence type="ECO:0000256" key="4">
    <source>
        <dbReference type="ARBA" id="ARBA00022475"/>
    </source>
</evidence>
<evidence type="ECO:0000256" key="5">
    <source>
        <dbReference type="ARBA" id="ARBA00022481"/>
    </source>
</evidence>
<dbReference type="NCBIfam" id="TIGR01711">
    <property type="entry name" value="gspJ"/>
    <property type="match status" value="1"/>
</dbReference>
<comment type="similarity">
    <text evidence="2">Belongs to the GSP J family.</text>
</comment>
<dbReference type="NCBIfam" id="TIGR02532">
    <property type="entry name" value="IV_pilin_GFxxxE"/>
    <property type="match status" value="1"/>
</dbReference>
<dbReference type="InterPro" id="IPR012902">
    <property type="entry name" value="N_methyl_site"/>
</dbReference>
<keyword evidence="9" id="KW-0472">Membrane</keyword>
<dbReference type="GO" id="GO:0015627">
    <property type="term" value="C:type II protein secretion system complex"/>
    <property type="evidence" value="ECO:0007669"/>
    <property type="project" value="InterPro"/>
</dbReference>